<dbReference type="InterPro" id="IPR046208">
    <property type="entry name" value="DUF6241"/>
</dbReference>
<sequence>MDFLLWLNEQNFQGEYKNMKKVLIIITAVIAILVGGTYLTFTIIGKWSSDKSTNEVNGPSIVETVAQEQDAEAESKEQTKFIGGIQYDTGLTADSTQDAVIDVMHKMTHQKVKAEDKWGATPMSQDTISQVYEIVSTSKFERKKDLLEILDRWKNGDFSKADDDHNYFWSYQGGTIGKAYGTLNQDEENEFIKNNFE</sequence>
<evidence type="ECO:0000313" key="3">
    <source>
        <dbReference type="Proteomes" id="UP000006316"/>
    </source>
</evidence>
<dbReference type="PATRIC" id="fig|1117379.3.peg.4661"/>
<keyword evidence="1" id="KW-0472">Membrane</keyword>
<keyword evidence="1" id="KW-0812">Transmembrane</keyword>
<keyword evidence="1" id="KW-1133">Transmembrane helix</keyword>
<evidence type="ECO:0000313" key="2">
    <source>
        <dbReference type="EMBL" id="EKN64839.1"/>
    </source>
</evidence>
<dbReference type="eggNOG" id="ENOG5032VH8">
    <property type="taxonomic scope" value="Bacteria"/>
</dbReference>
<accession>K6D932</accession>
<organism evidence="2 3">
    <name type="scientific">Neobacillus bataviensis LMG 21833</name>
    <dbReference type="NCBI Taxonomy" id="1117379"/>
    <lineage>
        <taxon>Bacteria</taxon>
        <taxon>Bacillati</taxon>
        <taxon>Bacillota</taxon>
        <taxon>Bacilli</taxon>
        <taxon>Bacillales</taxon>
        <taxon>Bacillaceae</taxon>
        <taxon>Neobacillus</taxon>
    </lineage>
</organism>
<keyword evidence="3" id="KW-1185">Reference proteome</keyword>
<comment type="caution">
    <text evidence="2">The sequence shown here is derived from an EMBL/GenBank/DDBJ whole genome shotgun (WGS) entry which is preliminary data.</text>
</comment>
<name>K6D932_9BACI</name>
<proteinExistence type="predicted"/>
<dbReference type="AlphaFoldDB" id="K6D932"/>
<dbReference type="Pfam" id="PF19754">
    <property type="entry name" value="DUF6241"/>
    <property type="match status" value="1"/>
</dbReference>
<dbReference type="EMBL" id="AJLS01000140">
    <property type="protein sequence ID" value="EKN64839.1"/>
    <property type="molecule type" value="Genomic_DNA"/>
</dbReference>
<dbReference type="Gene3D" id="2.40.128.30">
    <property type="entry name" value="Avidin-like"/>
    <property type="match status" value="1"/>
</dbReference>
<evidence type="ECO:0000256" key="1">
    <source>
        <dbReference type="SAM" id="Phobius"/>
    </source>
</evidence>
<gene>
    <name evidence="2" type="ORF">BABA_22473</name>
</gene>
<protein>
    <submittedName>
        <fullName evidence="2">Uncharacterized protein</fullName>
    </submittedName>
</protein>
<feature type="transmembrane region" description="Helical" evidence="1">
    <location>
        <begin position="22"/>
        <end position="44"/>
    </location>
</feature>
<dbReference type="STRING" id="1117379.BABA_22473"/>
<dbReference type="Proteomes" id="UP000006316">
    <property type="component" value="Unassembled WGS sequence"/>
</dbReference>
<dbReference type="InterPro" id="IPR036896">
    <property type="entry name" value="Avidin-like_sf"/>
</dbReference>
<reference evidence="2 3" key="1">
    <citation type="journal article" date="2012" name="Front. Microbiol.">
        <title>Redundancy and modularity in membrane-associated dissimilatory nitrate reduction in Bacillus.</title>
        <authorList>
            <person name="Heylen K."/>
            <person name="Keltjens J."/>
        </authorList>
    </citation>
    <scope>NUCLEOTIDE SEQUENCE [LARGE SCALE GENOMIC DNA]</scope>
    <source>
        <strain evidence="3">LMG 21833T</strain>
    </source>
</reference>